<dbReference type="AlphaFoldDB" id="A0AAD9JNY4"/>
<comment type="caution">
    <text evidence="1">The sequence shown here is derived from an EMBL/GenBank/DDBJ whole genome shotgun (WGS) entry which is preliminary data.</text>
</comment>
<keyword evidence="2" id="KW-1185">Reference proteome</keyword>
<protein>
    <recommendedName>
        <fullName evidence="3">Sushi domain-containing protein</fullName>
    </recommendedName>
</protein>
<dbReference type="SUPFAM" id="SSF49854">
    <property type="entry name" value="Spermadhesin, CUB domain"/>
    <property type="match status" value="1"/>
</dbReference>
<dbReference type="Proteomes" id="UP001208570">
    <property type="component" value="Unassembled WGS sequence"/>
</dbReference>
<organism evidence="1 2">
    <name type="scientific">Paralvinella palmiformis</name>
    <dbReference type="NCBI Taxonomy" id="53620"/>
    <lineage>
        <taxon>Eukaryota</taxon>
        <taxon>Metazoa</taxon>
        <taxon>Spiralia</taxon>
        <taxon>Lophotrochozoa</taxon>
        <taxon>Annelida</taxon>
        <taxon>Polychaeta</taxon>
        <taxon>Sedentaria</taxon>
        <taxon>Canalipalpata</taxon>
        <taxon>Terebellida</taxon>
        <taxon>Terebelliformia</taxon>
        <taxon>Alvinellidae</taxon>
        <taxon>Paralvinella</taxon>
    </lineage>
</organism>
<evidence type="ECO:0008006" key="3">
    <source>
        <dbReference type="Google" id="ProtNLM"/>
    </source>
</evidence>
<evidence type="ECO:0000313" key="1">
    <source>
        <dbReference type="EMBL" id="KAK2156227.1"/>
    </source>
</evidence>
<reference evidence="1" key="1">
    <citation type="journal article" date="2023" name="Mol. Biol. Evol.">
        <title>Third-Generation Sequencing Reveals the Adaptive Role of the Epigenome in Three Deep-Sea Polychaetes.</title>
        <authorList>
            <person name="Perez M."/>
            <person name="Aroh O."/>
            <person name="Sun Y."/>
            <person name="Lan Y."/>
            <person name="Juniper S.K."/>
            <person name="Young C.R."/>
            <person name="Angers B."/>
            <person name="Qian P.Y."/>
        </authorList>
    </citation>
    <scope>NUCLEOTIDE SEQUENCE</scope>
    <source>
        <strain evidence="1">P08H-3</strain>
    </source>
</reference>
<dbReference type="Gene3D" id="2.60.120.290">
    <property type="entry name" value="Spermadhesin, CUB domain"/>
    <property type="match status" value="1"/>
</dbReference>
<name>A0AAD9JNY4_9ANNE</name>
<proteinExistence type="predicted"/>
<dbReference type="EMBL" id="JAODUP010000218">
    <property type="protein sequence ID" value="KAK2156227.1"/>
    <property type="molecule type" value="Genomic_DNA"/>
</dbReference>
<accession>A0AAD9JNY4</accession>
<dbReference type="InterPro" id="IPR035914">
    <property type="entry name" value="Sperma_CUB_dom_sf"/>
</dbReference>
<sequence>MLDITKQNVLDKVLQLPREACKHDGRHIQSQRVGFLSPLSSKHVRHEKRCPLVIKAEPGQRISFTLYDFAFRNETGPRFSTEQYCQQYFVIREPFVGSDVTICSGDERERPQVYISRTHEVAVELSAKSDQPTFIIKYEVIGCPRLKTPEGTVVTYNDDVIKVSCNNSRESFTLKCVNNTWFGELRNCSIPGSIPF</sequence>
<gene>
    <name evidence="1" type="ORF">LSH36_218g01009</name>
</gene>
<evidence type="ECO:0000313" key="2">
    <source>
        <dbReference type="Proteomes" id="UP001208570"/>
    </source>
</evidence>